<evidence type="ECO:0000256" key="1">
    <source>
        <dbReference type="SAM" id="MobiDB-lite"/>
    </source>
</evidence>
<name>A0A3N4LNL6_9PEZI</name>
<evidence type="ECO:0000313" key="2">
    <source>
        <dbReference type="EMBL" id="RPB24440.1"/>
    </source>
</evidence>
<feature type="compositionally biased region" description="Basic and acidic residues" evidence="1">
    <location>
        <begin position="189"/>
        <end position="200"/>
    </location>
</feature>
<keyword evidence="3" id="KW-1185">Reference proteome</keyword>
<feature type="region of interest" description="Disordered" evidence="1">
    <location>
        <begin position="152"/>
        <end position="226"/>
    </location>
</feature>
<gene>
    <name evidence="2" type="ORF">L211DRAFT_163816</name>
</gene>
<protein>
    <recommendedName>
        <fullName evidence="4">DNA replication factor Cdt1 C-terminal domain-containing protein</fullName>
    </recommendedName>
</protein>
<dbReference type="Proteomes" id="UP000267821">
    <property type="component" value="Unassembled WGS sequence"/>
</dbReference>
<dbReference type="STRING" id="1051890.A0A3N4LNL6"/>
<proteinExistence type="predicted"/>
<reference evidence="2 3" key="1">
    <citation type="journal article" date="2018" name="Nat. Ecol. Evol.">
        <title>Pezizomycetes genomes reveal the molecular basis of ectomycorrhizal truffle lifestyle.</title>
        <authorList>
            <person name="Murat C."/>
            <person name="Payen T."/>
            <person name="Noel B."/>
            <person name="Kuo A."/>
            <person name="Morin E."/>
            <person name="Chen J."/>
            <person name="Kohler A."/>
            <person name="Krizsan K."/>
            <person name="Balestrini R."/>
            <person name="Da Silva C."/>
            <person name="Montanini B."/>
            <person name="Hainaut M."/>
            <person name="Levati E."/>
            <person name="Barry K.W."/>
            <person name="Belfiori B."/>
            <person name="Cichocki N."/>
            <person name="Clum A."/>
            <person name="Dockter R.B."/>
            <person name="Fauchery L."/>
            <person name="Guy J."/>
            <person name="Iotti M."/>
            <person name="Le Tacon F."/>
            <person name="Lindquist E.A."/>
            <person name="Lipzen A."/>
            <person name="Malagnac F."/>
            <person name="Mello A."/>
            <person name="Molinier V."/>
            <person name="Miyauchi S."/>
            <person name="Poulain J."/>
            <person name="Riccioni C."/>
            <person name="Rubini A."/>
            <person name="Sitrit Y."/>
            <person name="Splivallo R."/>
            <person name="Traeger S."/>
            <person name="Wang M."/>
            <person name="Zifcakova L."/>
            <person name="Wipf D."/>
            <person name="Zambonelli A."/>
            <person name="Paolocci F."/>
            <person name="Nowrousian M."/>
            <person name="Ottonello S."/>
            <person name="Baldrian P."/>
            <person name="Spatafora J.W."/>
            <person name="Henrissat B."/>
            <person name="Nagy L.G."/>
            <person name="Aury J.M."/>
            <person name="Wincker P."/>
            <person name="Grigoriev I.V."/>
            <person name="Bonfante P."/>
            <person name="Martin F.M."/>
        </authorList>
    </citation>
    <scope>NUCLEOTIDE SEQUENCE [LARGE SCALE GENOMIC DNA]</scope>
    <source>
        <strain evidence="2 3">ATCC MYA-4762</strain>
    </source>
</reference>
<evidence type="ECO:0000313" key="3">
    <source>
        <dbReference type="Proteomes" id="UP000267821"/>
    </source>
</evidence>
<evidence type="ECO:0008006" key="4">
    <source>
        <dbReference type="Google" id="ProtNLM"/>
    </source>
</evidence>
<dbReference type="InParanoid" id="A0A3N4LNL6"/>
<feature type="region of interest" description="Disordered" evidence="1">
    <location>
        <begin position="238"/>
        <end position="271"/>
    </location>
</feature>
<feature type="compositionally biased region" description="Polar residues" evidence="1">
    <location>
        <begin position="215"/>
        <end position="226"/>
    </location>
</feature>
<feature type="compositionally biased region" description="Basic and acidic residues" evidence="1">
    <location>
        <begin position="165"/>
        <end position="179"/>
    </location>
</feature>
<dbReference type="OrthoDB" id="341730at2759"/>
<sequence length="664" mass="72328">MPPTRSTARKSARSTNTDAGTLKSAFKDVGKSAGLKVGKNVGVAGVAAAKAAVEKTGLVGVVIEGKKMVKGRGKAEKKVKESEEKAKEEEIIEVIEVKGPGEKEKTVEEAVEKEVEKEEEAKTVTVEKEVAEEVIEPVEEPVEKPVGVAKVEKSTKGIRGKKRKAVEASEEKFEEKVTDELADPVVTIEESKDTPFEKELPAPIRARKRTRLQKEPTNTSTVASTVTIPGDVPIVIPEEQDSDYVEEPTNRKAPKTPRKKAATKPKTPRPTRNAKFLSIAASALGQTTLNIPPVPAVPLSTAASNQPSAPTSEVTLSSINTLLTVPEKEEEKRPPYLQHLANLHAHLLTAIHLHHAQNGLTSLPDFKGLKPHLERLSKRTVQLVDLRRVCWITNYSPDEKVEVVEEVVEPEAESEVEVPKKGRKAAARKAAAPKKTNAKAVKKEGEGRDIKTIPRGWLKTVDYGHGKIVLELVLAMAGVGEVNSLRKEFCRRVDVYWKKHGGGGKETKEGGEVDVPMSEVIVSENKKMVERVLKAKGQRRLLEMKGVQVLRGTGKGLTDEPLLTKKKAVVEKLAEKEVKVEAKPAETNATPALAATIPTIQAPQEKKLSLLDRIRAKHQASLAAAAFSPTASLTPEEIAANHAQICAQQRLPEVIPILRSLRLR</sequence>
<dbReference type="Pfam" id="PF26121">
    <property type="entry name" value="HTH_CDT1"/>
    <property type="match status" value="1"/>
</dbReference>
<dbReference type="EMBL" id="ML121541">
    <property type="protein sequence ID" value="RPB24440.1"/>
    <property type="molecule type" value="Genomic_DNA"/>
</dbReference>
<accession>A0A3N4LNL6</accession>
<feature type="compositionally biased region" description="Basic residues" evidence="1">
    <location>
        <begin position="252"/>
        <end position="269"/>
    </location>
</feature>
<dbReference type="AlphaFoldDB" id="A0A3N4LNL6"/>
<organism evidence="2 3">
    <name type="scientific">Terfezia boudieri ATCC MYA-4762</name>
    <dbReference type="NCBI Taxonomy" id="1051890"/>
    <lineage>
        <taxon>Eukaryota</taxon>
        <taxon>Fungi</taxon>
        <taxon>Dikarya</taxon>
        <taxon>Ascomycota</taxon>
        <taxon>Pezizomycotina</taxon>
        <taxon>Pezizomycetes</taxon>
        <taxon>Pezizales</taxon>
        <taxon>Pezizaceae</taxon>
        <taxon>Terfezia</taxon>
    </lineage>
</organism>